<comment type="caution">
    <text evidence="1">The sequence shown here is derived from an EMBL/GenBank/DDBJ whole genome shotgun (WGS) entry which is preliminary data.</text>
</comment>
<organism evidence="1 2">
    <name type="scientific">Pyropia yezoensis</name>
    <name type="common">Susabi-nori</name>
    <name type="synonym">Porphyra yezoensis</name>
    <dbReference type="NCBI Taxonomy" id="2788"/>
    <lineage>
        <taxon>Eukaryota</taxon>
        <taxon>Rhodophyta</taxon>
        <taxon>Bangiophyceae</taxon>
        <taxon>Bangiales</taxon>
        <taxon>Bangiaceae</taxon>
        <taxon>Pyropia</taxon>
    </lineage>
</organism>
<sequence>MASFAVSHALPLPRQSLCTRVLCCPSAAPPIGVASRGRERCRPARRASPCGAPPRMGTHPPPPPSPGLPPTPATVYIPAPAPPPTVGAIEGEAGDDGTAPPTPPTLHLVSAGVSLPTVTLGAAAVLADADVVLYDDLSTHALPLVRPGATLIPVGKRGGAPSTPQATISALAVTAAKATTVRPPPASSAGHAPTTSRVGVRRAVVVRLKAGDAGVYGRAAEEVGAVVAAGVAVTVLPGVSSVTAAAAAAGVPLTVKGVSDGFTVASGHDPDALDWSGLGRADTLVLLMATRELCWATGGRACGRGRSPRWPGGRRRPHPLPPRAVTAADPKRAGSGGGGLLGARRWWWWGRLRGTPTRAAGGRGCPSDGGDAARWTKGKEMLLTPWTQPYSTCGLLPVQWVSRRR</sequence>
<reference evidence="1" key="1">
    <citation type="submission" date="2019-11" db="EMBL/GenBank/DDBJ databases">
        <title>Nori genome reveals adaptations in red seaweeds to the harsh intertidal environment.</title>
        <authorList>
            <person name="Wang D."/>
            <person name="Mao Y."/>
        </authorList>
    </citation>
    <scope>NUCLEOTIDE SEQUENCE</scope>
    <source>
        <tissue evidence="1">Gametophyte</tissue>
    </source>
</reference>
<accession>A0ACC3CEF5</accession>
<name>A0ACC3CEF5_PYRYE</name>
<protein>
    <submittedName>
        <fullName evidence="1">Uncharacterized protein</fullName>
    </submittedName>
</protein>
<gene>
    <name evidence="1" type="ORF">I4F81_011045</name>
</gene>
<dbReference type="EMBL" id="CM020620">
    <property type="protein sequence ID" value="KAK1868559.1"/>
    <property type="molecule type" value="Genomic_DNA"/>
</dbReference>
<evidence type="ECO:0000313" key="2">
    <source>
        <dbReference type="Proteomes" id="UP000798662"/>
    </source>
</evidence>
<keyword evidence="2" id="KW-1185">Reference proteome</keyword>
<evidence type="ECO:0000313" key="1">
    <source>
        <dbReference type="EMBL" id="KAK1868559.1"/>
    </source>
</evidence>
<dbReference type="Proteomes" id="UP000798662">
    <property type="component" value="Chromosome 3"/>
</dbReference>
<proteinExistence type="predicted"/>